<reference evidence="1 2" key="1">
    <citation type="submission" date="2024-06" db="EMBL/GenBank/DDBJ databases">
        <title>The Natural Products Discovery Center: Release of the First 8490 Sequenced Strains for Exploring Actinobacteria Biosynthetic Diversity.</title>
        <authorList>
            <person name="Kalkreuter E."/>
            <person name="Kautsar S.A."/>
            <person name="Yang D."/>
            <person name="Bader C.D."/>
            <person name="Teijaro C.N."/>
            <person name="Fluegel L."/>
            <person name="Davis C.M."/>
            <person name="Simpson J.R."/>
            <person name="Lauterbach L."/>
            <person name="Steele A.D."/>
            <person name="Gui C."/>
            <person name="Meng S."/>
            <person name="Li G."/>
            <person name="Viehrig K."/>
            <person name="Ye F."/>
            <person name="Su P."/>
            <person name="Kiefer A.F."/>
            <person name="Nichols A."/>
            <person name="Cepeda A.J."/>
            <person name="Yan W."/>
            <person name="Fan B."/>
            <person name="Jiang Y."/>
            <person name="Adhikari A."/>
            <person name="Zheng C.-J."/>
            <person name="Schuster L."/>
            <person name="Cowan T.M."/>
            <person name="Smanski M.J."/>
            <person name="Chevrette M.G."/>
            <person name="De Carvalho L.P.S."/>
            <person name="Shen B."/>
        </authorList>
    </citation>
    <scope>NUCLEOTIDE SEQUENCE [LARGE SCALE GENOMIC DNA]</scope>
    <source>
        <strain evidence="1 2">NPDC000155</strain>
    </source>
</reference>
<sequence length="54" mass="5698">MDVLAEEVFVLLFRVVRSDVVGVEVGEVPLGHTGGAEFSGGIRGVEMFPDPLPA</sequence>
<evidence type="ECO:0000313" key="1">
    <source>
        <dbReference type="EMBL" id="MER7372537.1"/>
    </source>
</evidence>
<name>A0ABV1XLQ1_9ACTN</name>
<accession>A0ABV1XLQ1</accession>
<evidence type="ECO:0000313" key="2">
    <source>
        <dbReference type="Proteomes" id="UP001486207"/>
    </source>
</evidence>
<organism evidence="1 2">
    <name type="scientific">Streptomyces lanatus</name>
    <dbReference type="NCBI Taxonomy" id="66900"/>
    <lineage>
        <taxon>Bacteria</taxon>
        <taxon>Bacillati</taxon>
        <taxon>Actinomycetota</taxon>
        <taxon>Actinomycetes</taxon>
        <taxon>Kitasatosporales</taxon>
        <taxon>Streptomycetaceae</taxon>
        <taxon>Streptomyces</taxon>
    </lineage>
</organism>
<protein>
    <submittedName>
        <fullName evidence="1">Uncharacterized protein</fullName>
    </submittedName>
</protein>
<dbReference type="Proteomes" id="UP001486207">
    <property type="component" value="Unassembled WGS sequence"/>
</dbReference>
<gene>
    <name evidence="1" type="ORF">ABT384_07715</name>
</gene>
<dbReference type="EMBL" id="JBEPFB010000003">
    <property type="protein sequence ID" value="MER7372537.1"/>
    <property type="molecule type" value="Genomic_DNA"/>
</dbReference>
<keyword evidence="2" id="KW-1185">Reference proteome</keyword>
<dbReference type="RefSeq" id="WP_190069985.1">
    <property type="nucleotide sequence ID" value="NZ_BNBM01000004.1"/>
</dbReference>
<proteinExistence type="predicted"/>
<comment type="caution">
    <text evidence="1">The sequence shown here is derived from an EMBL/GenBank/DDBJ whole genome shotgun (WGS) entry which is preliminary data.</text>
</comment>